<comment type="caution">
    <text evidence="3">The sequence shown here is derived from an EMBL/GenBank/DDBJ whole genome shotgun (WGS) entry which is preliminary data.</text>
</comment>
<dbReference type="EMBL" id="JACDUR010000009">
    <property type="protein sequence ID" value="MBA2896779.1"/>
    <property type="molecule type" value="Genomic_DNA"/>
</dbReference>
<reference evidence="3 4" key="1">
    <citation type="submission" date="2020-07" db="EMBL/GenBank/DDBJ databases">
        <title>Genomic Encyclopedia of Type Strains, Phase IV (KMG-IV): sequencing the most valuable type-strain genomes for metagenomic binning, comparative biology and taxonomic classification.</title>
        <authorList>
            <person name="Goeker M."/>
        </authorList>
    </citation>
    <scope>NUCLEOTIDE SEQUENCE [LARGE SCALE GENOMIC DNA]</scope>
    <source>
        <strain evidence="3 4">DSM 45533</strain>
    </source>
</reference>
<dbReference type="InterPro" id="IPR013538">
    <property type="entry name" value="ASHA1/2-like_C"/>
</dbReference>
<evidence type="ECO:0000256" key="1">
    <source>
        <dbReference type="ARBA" id="ARBA00006817"/>
    </source>
</evidence>
<dbReference type="Proteomes" id="UP000530928">
    <property type="component" value="Unassembled WGS sequence"/>
</dbReference>
<dbReference type="InterPro" id="IPR023393">
    <property type="entry name" value="START-like_dom_sf"/>
</dbReference>
<dbReference type="Pfam" id="PF08327">
    <property type="entry name" value="AHSA1"/>
    <property type="match status" value="1"/>
</dbReference>
<organism evidence="3 4">
    <name type="scientific">Nonomuraea soli</name>
    <dbReference type="NCBI Taxonomy" id="1032476"/>
    <lineage>
        <taxon>Bacteria</taxon>
        <taxon>Bacillati</taxon>
        <taxon>Actinomycetota</taxon>
        <taxon>Actinomycetes</taxon>
        <taxon>Streptosporangiales</taxon>
        <taxon>Streptosporangiaceae</taxon>
        <taxon>Nonomuraea</taxon>
    </lineage>
</organism>
<evidence type="ECO:0000259" key="2">
    <source>
        <dbReference type="Pfam" id="PF08327"/>
    </source>
</evidence>
<protein>
    <submittedName>
        <fullName evidence="3">Uncharacterized protein YndB with AHSA1/START domain</fullName>
    </submittedName>
</protein>
<proteinExistence type="inferred from homology"/>
<keyword evidence="4" id="KW-1185">Reference proteome</keyword>
<comment type="similarity">
    <text evidence="1">Belongs to the AHA1 family.</text>
</comment>
<evidence type="ECO:0000313" key="3">
    <source>
        <dbReference type="EMBL" id="MBA2896779.1"/>
    </source>
</evidence>
<evidence type="ECO:0000313" key="4">
    <source>
        <dbReference type="Proteomes" id="UP000530928"/>
    </source>
</evidence>
<gene>
    <name evidence="3" type="ORF">HNR30_008170</name>
</gene>
<accession>A0A7W0CSZ0</accession>
<name>A0A7W0CSZ0_9ACTN</name>
<sequence>MYSTRVSQLVNAPRAAVFRALIDADAIAAWRVPEGMRGTVHRFEPREGGTFRVSLTYEVEGAAGKSGAHTDTYHGHFAELVPDERVVEVLEFETDDPGMRGKMTMTTLLSDSGGATEVVIVHEGIPDAVPAADNELGTRMALANLAALVEGRAEEG</sequence>
<dbReference type="Gene3D" id="3.30.530.20">
    <property type="match status" value="1"/>
</dbReference>
<feature type="domain" description="Activator of Hsp90 ATPase homologue 1/2-like C-terminal" evidence="2">
    <location>
        <begin position="11"/>
        <end position="150"/>
    </location>
</feature>
<dbReference type="AlphaFoldDB" id="A0A7W0CSZ0"/>
<dbReference type="RefSeq" id="WP_181615480.1">
    <property type="nucleotide sequence ID" value="NZ_BAABAM010000008.1"/>
</dbReference>
<dbReference type="SUPFAM" id="SSF55961">
    <property type="entry name" value="Bet v1-like"/>
    <property type="match status" value="1"/>
</dbReference>